<proteinExistence type="predicted"/>
<dbReference type="InterPro" id="IPR051082">
    <property type="entry name" value="Pentapeptide-BTB/POZ_domain"/>
</dbReference>
<dbReference type="SUPFAM" id="SSF141571">
    <property type="entry name" value="Pentapeptide repeat-like"/>
    <property type="match status" value="1"/>
</dbReference>
<feature type="region of interest" description="Disordered" evidence="1">
    <location>
        <begin position="1"/>
        <end position="39"/>
    </location>
</feature>
<keyword evidence="3" id="KW-1185">Reference proteome</keyword>
<dbReference type="PANTHER" id="PTHR14136">
    <property type="entry name" value="BTB_POZ DOMAIN-CONTAINING PROTEIN KCTD9"/>
    <property type="match status" value="1"/>
</dbReference>
<evidence type="ECO:0000313" key="2">
    <source>
        <dbReference type="EMBL" id="NYD88501.1"/>
    </source>
</evidence>
<dbReference type="AlphaFoldDB" id="A0A7Y9FLU8"/>
<evidence type="ECO:0000256" key="1">
    <source>
        <dbReference type="SAM" id="MobiDB-lite"/>
    </source>
</evidence>
<dbReference type="InterPro" id="IPR001646">
    <property type="entry name" value="5peptide_repeat"/>
</dbReference>
<gene>
    <name evidence="2" type="ORF">HD841_000270</name>
</gene>
<dbReference type="EMBL" id="JACCBY010000001">
    <property type="protein sequence ID" value="NYD88501.1"/>
    <property type="molecule type" value="Genomic_DNA"/>
</dbReference>
<name>A0A7Y9FLU8_9SPHN</name>
<reference evidence="2 3" key="1">
    <citation type="submission" date="2020-07" db="EMBL/GenBank/DDBJ databases">
        <authorList>
            <person name="Partida-Martinez L."/>
            <person name="Huntemann M."/>
            <person name="Clum A."/>
            <person name="Wang J."/>
            <person name="Palaniappan K."/>
            <person name="Ritter S."/>
            <person name="Chen I.-M."/>
            <person name="Stamatis D."/>
            <person name="Reddy T."/>
            <person name="O'Malley R."/>
            <person name="Daum C."/>
            <person name="Shapiro N."/>
            <person name="Ivanova N."/>
            <person name="Kyrpides N."/>
            <person name="Woyke T."/>
        </authorList>
    </citation>
    <scope>NUCLEOTIDE SEQUENCE [LARGE SCALE GENOMIC DNA]</scope>
    <source>
        <strain evidence="2 3">AS2.3</strain>
    </source>
</reference>
<dbReference type="PANTHER" id="PTHR14136:SF17">
    <property type="entry name" value="BTB_POZ DOMAIN-CONTAINING PROTEIN KCTD9"/>
    <property type="match status" value="1"/>
</dbReference>
<dbReference type="Proteomes" id="UP000517753">
    <property type="component" value="Unassembled WGS sequence"/>
</dbReference>
<sequence>MIISNSATTTPVQTGDSSKPKTAPPADTTKTAAADAKPGAQGIKRLSGNAATVVLTEQGAAKTGQTPAKAPPPPPKLDLHGQDLRTVDLTKLDLRGADLTGADLTGKDLSGIDLSGATLTGAKFDGAKFSNTNLHGVTATGASFTKASFDQTDLDNGNFTEAKFTGATFDGNFQLPPTATYVYEKSYVVKNVNWTRADFSDVIFKHSMTVSHFIADDLCLRNARNEDRIEGISFTDGSMKRADFRGVIGGLWVGGADASDANFSHIVGGSIGFCRSNIDGASFHDSDTRLSFVNMSIRNADLSTKNRSFRKAYFSNCDMAGIDFSGCDFSGAKFTSDGPKIRGAYGNQSTMTPGDMVACTDFRGANFNNASFCNMQMAKALVSDGVFRGATVFNWLGENTHIGSDSYNLGKLFRNIWPEWQANLAEMGSHTLYRECRIDVVLTDDQPAPGNPVRKISTKTADARDQIARKVLEDLRQYRARRDNDRQYTAYLTPSYRAQRWNIQGSKAPLGQKRALDPQYVARLTELSTEAALLKARHDWDTPLQQA</sequence>
<evidence type="ECO:0000313" key="3">
    <source>
        <dbReference type="Proteomes" id="UP000517753"/>
    </source>
</evidence>
<comment type="caution">
    <text evidence="2">The sequence shown here is derived from an EMBL/GenBank/DDBJ whole genome shotgun (WGS) entry which is preliminary data.</text>
</comment>
<dbReference type="RefSeq" id="WP_179507090.1">
    <property type="nucleotide sequence ID" value="NZ_JACCBY010000001.1"/>
</dbReference>
<feature type="compositionally biased region" description="Polar residues" evidence="1">
    <location>
        <begin position="1"/>
        <end position="17"/>
    </location>
</feature>
<protein>
    <submittedName>
        <fullName evidence="2">Uncharacterized protein YjbI with pentapeptide repeats</fullName>
    </submittedName>
</protein>
<accession>A0A7Y9FLU8</accession>
<feature type="compositionally biased region" description="Low complexity" evidence="1">
    <location>
        <begin position="20"/>
        <end position="38"/>
    </location>
</feature>
<organism evidence="2 3">
    <name type="scientific">Sphingomonas melonis</name>
    <dbReference type="NCBI Taxonomy" id="152682"/>
    <lineage>
        <taxon>Bacteria</taxon>
        <taxon>Pseudomonadati</taxon>
        <taxon>Pseudomonadota</taxon>
        <taxon>Alphaproteobacteria</taxon>
        <taxon>Sphingomonadales</taxon>
        <taxon>Sphingomonadaceae</taxon>
        <taxon>Sphingomonas</taxon>
    </lineage>
</organism>
<reference evidence="2 3" key="2">
    <citation type="submission" date="2020-08" db="EMBL/GenBank/DDBJ databases">
        <title>The Agave Microbiome: Exploring the role of microbial communities in plant adaptations to desert environments.</title>
        <authorList>
            <person name="Partida-Martinez L.P."/>
        </authorList>
    </citation>
    <scope>NUCLEOTIDE SEQUENCE [LARGE SCALE GENOMIC DNA]</scope>
    <source>
        <strain evidence="2 3">AS2.3</strain>
    </source>
</reference>
<dbReference type="Pfam" id="PF00805">
    <property type="entry name" value="Pentapeptide"/>
    <property type="match status" value="2"/>
</dbReference>
<dbReference type="Gene3D" id="2.160.20.80">
    <property type="entry name" value="E3 ubiquitin-protein ligase SopA"/>
    <property type="match status" value="2"/>
</dbReference>
<feature type="region of interest" description="Disordered" evidence="1">
    <location>
        <begin position="54"/>
        <end position="81"/>
    </location>
</feature>